<dbReference type="InterPro" id="IPR012000">
    <property type="entry name" value="Thiamin_PyroP_enz_cen_dom"/>
</dbReference>
<keyword evidence="9" id="KW-0274">FAD</keyword>
<dbReference type="PANTHER" id="PTHR18968">
    <property type="entry name" value="THIAMINE PYROPHOSPHATE ENZYMES"/>
    <property type="match status" value="1"/>
</dbReference>
<name>A0A1G9HK86_9BACT</name>
<sequence>MELTGAQIFLECLKKEGVEVVFGYPGGAIIDIYDQLPNYPFKHILVRHEQGAVHAADGYARATGEAGVCLVTSGPGATNAVTGIATAYMDSIPVVIFTGQVPTPLIGNDAFQEVDIVGITRPCTKHNYLVKDINDLAFTVRQAFYLARSGRPGPVLVDLPKDIMQAKAEFVWPEDVSLRSYNPNLAPHIGQIKKVAKLIEKAERPVIYAGGGVISSGAEDELTWLAKSLNIPVTATLMGLGAFPGNDPLWLGMLGMHGTYAANMAINNSDLVLAIGARFDDRVTGKVDTFAPKATLVHIDIDPTSIQKNVAVHVPLVADCKSALSSLKSVIEPTLDQTYSEDSHAVWVRQVQQWSETHPLRYNKGGSFIKPQYVVEKVYEISNGDAIVATEVGQNQMWAAQFYKFKKSKSFLSSGGLGTMGYGLPAAIGAQMAFPDRLVVDIAGDGSIQMNIQELMTAVCNDLPVKIVILNNGYLGMVRQWQELFYNRNYCETCMDAQPDFVKLAEAYGAVGFRVTEEKDVVPVLTEAFALPKVCIIDVRVDPEENVYPMVPAGASLADMLLV</sequence>
<keyword evidence="10 14" id="KW-0460">Magnesium</keyword>
<evidence type="ECO:0000256" key="4">
    <source>
        <dbReference type="ARBA" id="ARBA00013145"/>
    </source>
</evidence>
<proteinExistence type="inferred from homology"/>
<evidence type="ECO:0000256" key="1">
    <source>
        <dbReference type="ARBA" id="ARBA00004974"/>
    </source>
</evidence>
<dbReference type="InterPro" id="IPR000399">
    <property type="entry name" value="TPP-bd_CS"/>
</dbReference>
<dbReference type="GO" id="GO:0050660">
    <property type="term" value="F:flavin adenine dinucleotide binding"/>
    <property type="evidence" value="ECO:0007669"/>
    <property type="project" value="InterPro"/>
</dbReference>
<keyword evidence="5 14" id="KW-0028">Amino-acid biosynthesis</keyword>
<dbReference type="GO" id="GO:0009099">
    <property type="term" value="P:L-valine biosynthetic process"/>
    <property type="evidence" value="ECO:0007669"/>
    <property type="project" value="UniProtKB-UniPathway"/>
</dbReference>
<evidence type="ECO:0000259" key="17">
    <source>
        <dbReference type="Pfam" id="PF02776"/>
    </source>
</evidence>
<dbReference type="RefSeq" id="WP_092161026.1">
    <property type="nucleotide sequence ID" value="NZ_FNGA01000003.1"/>
</dbReference>
<protein>
    <recommendedName>
        <fullName evidence="4 14">Acetolactate synthase</fullName>
        <ecNumber evidence="4 14">2.2.1.6</ecNumber>
    </recommendedName>
</protein>
<dbReference type="SUPFAM" id="SSF52467">
    <property type="entry name" value="DHS-like NAD/FAD-binding domain"/>
    <property type="match status" value="1"/>
</dbReference>
<dbReference type="GO" id="GO:0009097">
    <property type="term" value="P:isoleucine biosynthetic process"/>
    <property type="evidence" value="ECO:0007669"/>
    <property type="project" value="UniProtKB-UniPathway"/>
</dbReference>
<evidence type="ECO:0000256" key="5">
    <source>
        <dbReference type="ARBA" id="ARBA00022605"/>
    </source>
</evidence>
<evidence type="ECO:0000256" key="14">
    <source>
        <dbReference type="RuleBase" id="RU003591"/>
    </source>
</evidence>
<evidence type="ECO:0000256" key="11">
    <source>
        <dbReference type="ARBA" id="ARBA00023052"/>
    </source>
</evidence>
<evidence type="ECO:0000313" key="18">
    <source>
        <dbReference type="EMBL" id="SDL13176.1"/>
    </source>
</evidence>
<dbReference type="InterPro" id="IPR045229">
    <property type="entry name" value="TPP_enz"/>
</dbReference>
<dbReference type="PROSITE" id="PS00187">
    <property type="entry name" value="TPP_ENZYMES"/>
    <property type="match status" value="1"/>
</dbReference>
<evidence type="ECO:0000256" key="13">
    <source>
        <dbReference type="ARBA" id="ARBA00048670"/>
    </source>
</evidence>
<dbReference type="STRING" id="246191.SAMN05660337_2197"/>
<keyword evidence="12 14" id="KW-0100">Branched-chain amino acid biosynthesis</keyword>
<keyword evidence="6" id="KW-0285">Flavoprotein</keyword>
<evidence type="ECO:0000256" key="9">
    <source>
        <dbReference type="ARBA" id="ARBA00022827"/>
    </source>
</evidence>
<evidence type="ECO:0000256" key="10">
    <source>
        <dbReference type="ARBA" id="ARBA00022842"/>
    </source>
</evidence>
<dbReference type="CDD" id="cd02015">
    <property type="entry name" value="TPP_AHAS"/>
    <property type="match status" value="1"/>
</dbReference>
<keyword evidence="11 14" id="KW-0786">Thiamine pyrophosphate</keyword>
<dbReference type="GO" id="GO:0005948">
    <property type="term" value="C:acetolactate synthase complex"/>
    <property type="evidence" value="ECO:0007669"/>
    <property type="project" value="UniProtKB-ARBA"/>
</dbReference>
<keyword evidence="7 14" id="KW-0808">Transferase</keyword>
<dbReference type="NCBIfam" id="TIGR00118">
    <property type="entry name" value="acolac_lg"/>
    <property type="match status" value="1"/>
</dbReference>
<dbReference type="InterPro" id="IPR012001">
    <property type="entry name" value="Thiamin_PyroP_enz_TPP-bd_dom"/>
</dbReference>
<comment type="similarity">
    <text evidence="3 14">Belongs to the TPP enzyme family.</text>
</comment>
<dbReference type="EMBL" id="FNGA01000003">
    <property type="protein sequence ID" value="SDL13176.1"/>
    <property type="molecule type" value="Genomic_DNA"/>
</dbReference>
<dbReference type="Pfam" id="PF00205">
    <property type="entry name" value="TPP_enzyme_M"/>
    <property type="match status" value="1"/>
</dbReference>
<feature type="domain" description="Thiamine pyrophosphate enzyme N-terminal TPP-binding" evidence="17">
    <location>
        <begin position="4"/>
        <end position="118"/>
    </location>
</feature>
<dbReference type="FunFam" id="3.40.50.1220:FF:000008">
    <property type="entry name" value="Acetolactate synthase"/>
    <property type="match status" value="1"/>
</dbReference>
<evidence type="ECO:0000256" key="12">
    <source>
        <dbReference type="ARBA" id="ARBA00023304"/>
    </source>
</evidence>
<reference evidence="19" key="1">
    <citation type="submission" date="2016-10" db="EMBL/GenBank/DDBJ databases">
        <authorList>
            <person name="Varghese N."/>
            <person name="Submissions S."/>
        </authorList>
    </citation>
    <scope>NUCLEOTIDE SEQUENCE [LARGE SCALE GENOMIC DNA]</scope>
    <source>
        <strain evidence="19">DSM 16995</strain>
    </source>
</reference>
<comment type="cofactor">
    <cofactor evidence="14">
        <name>thiamine diphosphate</name>
        <dbReference type="ChEBI" id="CHEBI:58937"/>
    </cofactor>
    <text evidence="14">Binds 1 thiamine pyrophosphate per subunit.</text>
</comment>
<dbReference type="Pfam" id="PF02776">
    <property type="entry name" value="TPP_enzyme_N"/>
    <property type="match status" value="1"/>
</dbReference>
<comment type="catalytic activity">
    <reaction evidence="13 14">
        <text>2 pyruvate + H(+) = (2S)-2-acetolactate + CO2</text>
        <dbReference type="Rhea" id="RHEA:25249"/>
        <dbReference type="ChEBI" id="CHEBI:15361"/>
        <dbReference type="ChEBI" id="CHEBI:15378"/>
        <dbReference type="ChEBI" id="CHEBI:16526"/>
        <dbReference type="ChEBI" id="CHEBI:58476"/>
        <dbReference type="EC" id="2.2.1.6"/>
    </reaction>
</comment>
<dbReference type="InterPro" id="IPR039368">
    <property type="entry name" value="AHAS_TPP"/>
</dbReference>
<evidence type="ECO:0000313" key="19">
    <source>
        <dbReference type="Proteomes" id="UP000199053"/>
    </source>
</evidence>
<evidence type="ECO:0000256" key="6">
    <source>
        <dbReference type="ARBA" id="ARBA00022630"/>
    </source>
</evidence>
<comment type="pathway">
    <text evidence="2 14">Amino-acid biosynthesis; L-valine biosynthesis; L-valine from pyruvate: step 1/4.</text>
</comment>
<dbReference type="UniPathway" id="UPA00049">
    <property type="reaction ID" value="UER00059"/>
</dbReference>
<dbReference type="Gene3D" id="3.40.50.970">
    <property type="match status" value="2"/>
</dbReference>
<dbReference type="GO" id="GO:0000287">
    <property type="term" value="F:magnesium ion binding"/>
    <property type="evidence" value="ECO:0007669"/>
    <property type="project" value="UniProtKB-UniRule"/>
</dbReference>
<dbReference type="PANTHER" id="PTHR18968:SF13">
    <property type="entry name" value="ACETOLACTATE SYNTHASE CATALYTIC SUBUNIT, MITOCHONDRIAL"/>
    <property type="match status" value="1"/>
</dbReference>
<dbReference type="OrthoDB" id="2254214at2"/>
<keyword evidence="19" id="KW-1185">Reference proteome</keyword>
<evidence type="ECO:0000256" key="7">
    <source>
        <dbReference type="ARBA" id="ARBA00022679"/>
    </source>
</evidence>
<dbReference type="InterPro" id="IPR029061">
    <property type="entry name" value="THDP-binding"/>
</dbReference>
<dbReference type="Pfam" id="PF02775">
    <property type="entry name" value="TPP_enzyme_C"/>
    <property type="match status" value="1"/>
</dbReference>
<dbReference type="UniPathway" id="UPA00047">
    <property type="reaction ID" value="UER00055"/>
</dbReference>
<dbReference type="InterPro" id="IPR029035">
    <property type="entry name" value="DHS-like_NAD/FAD-binding_dom"/>
</dbReference>
<feature type="domain" description="Thiamine pyrophosphate enzyme TPP-binding" evidence="16">
    <location>
        <begin position="392"/>
        <end position="539"/>
    </location>
</feature>
<dbReference type="Proteomes" id="UP000199053">
    <property type="component" value="Unassembled WGS sequence"/>
</dbReference>
<dbReference type="EC" id="2.2.1.6" evidence="4 14"/>
<evidence type="ECO:0000256" key="3">
    <source>
        <dbReference type="ARBA" id="ARBA00007812"/>
    </source>
</evidence>
<dbReference type="InterPro" id="IPR011766">
    <property type="entry name" value="TPP_enzyme_TPP-bd"/>
</dbReference>
<dbReference type="AlphaFoldDB" id="A0A1G9HK86"/>
<evidence type="ECO:0000256" key="2">
    <source>
        <dbReference type="ARBA" id="ARBA00005025"/>
    </source>
</evidence>
<evidence type="ECO:0000259" key="16">
    <source>
        <dbReference type="Pfam" id="PF02775"/>
    </source>
</evidence>
<feature type="domain" description="Thiamine pyrophosphate enzyme central" evidence="15">
    <location>
        <begin position="192"/>
        <end position="327"/>
    </location>
</feature>
<comment type="cofactor">
    <cofactor evidence="14">
        <name>Mg(2+)</name>
        <dbReference type="ChEBI" id="CHEBI:18420"/>
    </cofactor>
    <text evidence="14">Binds 1 Mg(2+) ion per subunit.</text>
</comment>
<dbReference type="FunFam" id="3.40.50.970:FF:000016">
    <property type="entry name" value="Acetolactate synthase"/>
    <property type="match status" value="1"/>
</dbReference>
<evidence type="ECO:0000256" key="8">
    <source>
        <dbReference type="ARBA" id="ARBA00022723"/>
    </source>
</evidence>
<dbReference type="GO" id="GO:0003984">
    <property type="term" value="F:acetolactate synthase activity"/>
    <property type="evidence" value="ECO:0007669"/>
    <property type="project" value="UniProtKB-EC"/>
</dbReference>
<dbReference type="Gene3D" id="3.40.50.1220">
    <property type="entry name" value="TPP-binding domain"/>
    <property type="match status" value="1"/>
</dbReference>
<dbReference type="CDD" id="cd07035">
    <property type="entry name" value="TPP_PYR_POX_like"/>
    <property type="match status" value="1"/>
</dbReference>
<dbReference type="GO" id="GO:0030976">
    <property type="term" value="F:thiamine pyrophosphate binding"/>
    <property type="evidence" value="ECO:0007669"/>
    <property type="project" value="UniProtKB-UniRule"/>
</dbReference>
<organism evidence="18 19">
    <name type="scientific">Maridesulfovibrio ferrireducens</name>
    <dbReference type="NCBI Taxonomy" id="246191"/>
    <lineage>
        <taxon>Bacteria</taxon>
        <taxon>Pseudomonadati</taxon>
        <taxon>Thermodesulfobacteriota</taxon>
        <taxon>Desulfovibrionia</taxon>
        <taxon>Desulfovibrionales</taxon>
        <taxon>Desulfovibrionaceae</taxon>
        <taxon>Maridesulfovibrio</taxon>
    </lineage>
</organism>
<gene>
    <name evidence="18" type="ORF">SAMN05660337_2197</name>
</gene>
<keyword evidence="8 14" id="KW-0479">Metal-binding</keyword>
<dbReference type="FunFam" id="3.40.50.970:FF:000007">
    <property type="entry name" value="Acetolactate synthase"/>
    <property type="match status" value="1"/>
</dbReference>
<comment type="pathway">
    <text evidence="1 14">Amino-acid biosynthesis; L-isoleucine biosynthesis; L-isoleucine from 2-oxobutanoate: step 1/4.</text>
</comment>
<accession>A0A1G9HK86</accession>
<dbReference type="InterPro" id="IPR012846">
    <property type="entry name" value="Acetolactate_synth_lsu"/>
</dbReference>
<dbReference type="SUPFAM" id="SSF52518">
    <property type="entry name" value="Thiamin diphosphate-binding fold (THDP-binding)"/>
    <property type="match status" value="2"/>
</dbReference>
<evidence type="ECO:0000259" key="15">
    <source>
        <dbReference type="Pfam" id="PF00205"/>
    </source>
</evidence>